<dbReference type="EMBL" id="JASBWU010000016">
    <property type="protein sequence ID" value="KAJ9115523.1"/>
    <property type="molecule type" value="Genomic_DNA"/>
</dbReference>
<sequence length="372" mass="39886">MLPQQSTCNLSDSQGGGRDGARGSGGGGGGSSSGFLTSDNDNEHENEYTDEPLSFHNDSRSRNWNTLGGAAEKAGTGKHATTTTTAAAADDGYEREYEDEDDGLRSAGSAAEMSSFVQSQQAQAAQSSSTTTSGRVKRPTRKSSSKALFPSSSALHSATATNITSTRNQQQSSSSSRAKKGTLKQNLAIAFLVILGLFLLGTVIVLSTIKRYFAIPDWAYLSEAEIGGWPSSPGGGGHVEGLIPSLVELNSSSMPLAGGGGTTYDGEEGEQGGSVWGPNGEGTGGYWMRRDWRGQVADTDSWERLYNVSTRYVPPARSSLSLAVILIMCWTWADRVRPGERIPRIIHQTWKSDVLPEKWRKIWMECREGMPD</sequence>
<proteinExistence type="predicted"/>
<dbReference type="Proteomes" id="UP001243375">
    <property type="component" value="Unassembled WGS sequence"/>
</dbReference>
<protein>
    <submittedName>
        <fullName evidence="1">Uncharacterized protein</fullName>
    </submittedName>
</protein>
<reference evidence="1" key="1">
    <citation type="submission" date="2023-04" db="EMBL/GenBank/DDBJ databases">
        <title>Draft Genome sequencing of Naganishia species isolated from polar environments using Oxford Nanopore Technology.</title>
        <authorList>
            <person name="Leo P."/>
            <person name="Venkateswaran K."/>
        </authorList>
    </citation>
    <scope>NUCLEOTIDE SEQUENCE</scope>
    <source>
        <strain evidence="1">MNA-CCFEE 5425</strain>
    </source>
</reference>
<keyword evidence="2" id="KW-1185">Reference proteome</keyword>
<organism evidence="1 2">
    <name type="scientific">Naganishia vaughanmartiniae</name>
    <dbReference type="NCBI Taxonomy" id="1424756"/>
    <lineage>
        <taxon>Eukaryota</taxon>
        <taxon>Fungi</taxon>
        <taxon>Dikarya</taxon>
        <taxon>Basidiomycota</taxon>
        <taxon>Agaricomycotina</taxon>
        <taxon>Tremellomycetes</taxon>
        <taxon>Filobasidiales</taxon>
        <taxon>Filobasidiaceae</taxon>
        <taxon>Naganishia</taxon>
    </lineage>
</organism>
<evidence type="ECO:0000313" key="1">
    <source>
        <dbReference type="EMBL" id="KAJ9115523.1"/>
    </source>
</evidence>
<gene>
    <name evidence="1" type="ORF">QFC22_005284</name>
</gene>
<evidence type="ECO:0000313" key="2">
    <source>
        <dbReference type="Proteomes" id="UP001243375"/>
    </source>
</evidence>
<comment type="caution">
    <text evidence="1">The sequence shown here is derived from an EMBL/GenBank/DDBJ whole genome shotgun (WGS) entry which is preliminary data.</text>
</comment>
<name>A0ACC2WUQ2_9TREE</name>
<accession>A0ACC2WUQ2</accession>